<dbReference type="EMBL" id="BARS01039853">
    <property type="protein sequence ID" value="GAG23720.1"/>
    <property type="molecule type" value="Genomic_DNA"/>
</dbReference>
<comment type="caution">
    <text evidence="1">The sequence shown here is derived from an EMBL/GenBank/DDBJ whole genome shotgun (WGS) entry which is preliminary data.</text>
</comment>
<gene>
    <name evidence="1" type="ORF">S01H1_60832</name>
</gene>
<evidence type="ECO:0000313" key="1">
    <source>
        <dbReference type="EMBL" id="GAG23720.1"/>
    </source>
</evidence>
<name>X0VZI2_9ZZZZ</name>
<proteinExistence type="predicted"/>
<feature type="non-terminal residue" evidence="1">
    <location>
        <position position="254"/>
    </location>
</feature>
<feature type="non-terminal residue" evidence="1">
    <location>
        <position position="1"/>
    </location>
</feature>
<organism evidence="1">
    <name type="scientific">marine sediment metagenome</name>
    <dbReference type="NCBI Taxonomy" id="412755"/>
    <lineage>
        <taxon>unclassified sequences</taxon>
        <taxon>metagenomes</taxon>
        <taxon>ecological metagenomes</taxon>
    </lineage>
</organism>
<accession>X0VZI2</accession>
<dbReference type="AlphaFoldDB" id="X0VZI2"/>
<sequence>YPDDPLAAEPPLLPTYDPGERDLSGILELVSNTLGEPGERHPEGGVIPARGVNTLGEVMDGPWYVNRHGRQRMTRAELVRGPGAADPPVRDGMWQALTVKPWGVRPGILMVDSDRQLYLLRFDPPGHLEMATGAAMVASKAFHALGYHVPENYIIYFHRDQLEVSASGEGITSLGETRDLIPDDLDSFLARVAVDPERGYRAVATRIPSRWGNLLGAAQVYGTRSDDPNDIIPHEHRRDLRGLFVFAGWLNHSY</sequence>
<reference evidence="1" key="1">
    <citation type="journal article" date="2014" name="Front. Microbiol.">
        <title>High frequency of phylogenetically diverse reductive dehalogenase-homologous genes in deep subseafloor sedimentary metagenomes.</title>
        <authorList>
            <person name="Kawai M."/>
            <person name="Futagami T."/>
            <person name="Toyoda A."/>
            <person name="Takaki Y."/>
            <person name="Nishi S."/>
            <person name="Hori S."/>
            <person name="Arai W."/>
            <person name="Tsubouchi T."/>
            <person name="Morono Y."/>
            <person name="Uchiyama I."/>
            <person name="Ito T."/>
            <person name="Fujiyama A."/>
            <person name="Inagaki F."/>
            <person name="Takami H."/>
        </authorList>
    </citation>
    <scope>NUCLEOTIDE SEQUENCE</scope>
    <source>
        <strain evidence="1">Expedition CK06-06</strain>
    </source>
</reference>
<protein>
    <submittedName>
        <fullName evidence="1">Uncharacterized protein</fullName>
    </submittedName>
</protein>